<dbReference type="GO" id="GO:0008270">
    <property type="term" value="F:zinc ion binding"/>
    <property type="evidence" value="ECO:0007669"/>
    <property type="project" value="UniProtKB-KW"/>
</dbReference>
<reference evidence="9" key="1">
    <citation type="journal article" date="2012" name="Mol. Plant Microbe Interact.">
        <title>A highly conserved effector in Fusarium oxysporum is required for full virulence on Arabidopsis.</title>
        <authorList>
            <person name="Thatcher L.F."/>
            <person name="Gardiner D.M."/>
            <person name="Kazan K."/>
            <person name="Manners J."/>
        </authorList>
    </citation>
    <scope>NUCLEOTIDE SEQUENCE [LARGE SCALE GENOMIC DNA]</scope>
    <source>
        <strain evidence="9">Fo5176</strain>
    </source>
</reference>
<organism evidence="8 9">
    <name type="scientific">Fusarium oxysporum (strain Fo5176)</name>
    <name type="common">Fusarium vascular wilt</name>
    <dbReference type="NCBI Taxonomy" id="660025"/>
    <lineage>
        <taxon>Eukaryota</taxon>
        <taxon>Fungi</taxon>
        <taxon>Dikarya</taxon>
        <taxon>Ascomycota</taxon>
        <taxon>Pezizomycotina</taxon>
        <taxon>Sordariomycetes</taxon>
        <taxon>Hypocreomycetidae</taxon>
        <taxon>Hypocreales</taxon>
        <taxon>Nectriaceae</taxon>
        <taxon>Fusarium</taxon>
        <taxon>Fusarium oxysporum species complex</taxon>
    </lineage>
</organism>
<keyword evidence="4" id="KW-0862">Zinc</keyword>
<evidence type="ECO:0000259" key="6">
    <source>
        <dbReference type="Pfam" id="PF05699"/>
    </source>
</evidence>
<dbReference type="GO" id="GO:0005634">
    <property type="term" value="C:nucleus"/>
    <property type="evidence" value="ECO:0007669"/>
    <property type="project" value="UniProtKB-SubCell"/>
</dbReference>
<dbReference type="SUPFAM" id="SSF53098">
    <property type="entry name" value="Ribonuclease H-like"/>
    <property type="match status" value="1"/>
</dbReference>
<keyword evidence="2" id="KW-0479">Metal-binding</keyword>
<feature type="domain" description="HAT C-terminal dimerisation" evidence="6">
    <location>
        <begin position="78"/>
        <end position="144"/>
    </location>
</feature>
<dbReference type="SUPFAM" id="SSF53474">
    <property type="entry name" value="alpha/beta-Hydrolases"/>
    <property type="match status" value="1"/>
</dbReference>
<name>A0A0D2YIF5_FUSOF</name>
<evidence type="ECO:0000256" key="5">
    <source>
        <dbReference type="ARBA" id="ARBA00023242"/>
    </source>
</evidence>
<reference evidence="8" key="2">
    <citation type="submission" date="2025-08" db="UniProtKB">
        <authorList>
            <consortium name="EnsemblFungi"/>
        </authorList>
    </citation>
    <scope>IDENTIFICATION</scope>
    <source>
        <strain evidence="8">4287 / CBS 123668 / FGSC 9935 / NRRL 34936</strain>
    </source>
</reference>
<evidence type="ECO:0000256" key="1">
    <source>
        <dbReference type="ARBA" id="ARBA00004123"/>
    </source>
</evidence>
<dbReference type="InterPro" id="IPR008906">
    <property type="entry name" value="HATC_C_dom"/>
</dbReference>
<comment type="subcellular location">
    <subcellularLocation>
        <location evidence="1">Nucleus</location>
    </subcellularLocation>
</comment>
<dbReference type="AlphaFoldDB" id="A0A0D2YIF5"/>
<dbReference type="PANTHER" id="PTHR46481">
    <property type="entry name" value="ZINC FINGER BED DOMAIN-CONTAINING PROTEIN 4"/>
    <property type="match status" value="1"/>
</dbReference>
<proteinExistence type="predicted"/>
<dbReference type="Proteomes" id="UP000002489">
    <property type="component" value="Unassembled WGS sequence"/>
</dbReference>
<dbReference type="PANTHER" id="PTHR46481:SF10">
    <property type="entry name" value="ZINC FINGER BED DOMAIN-CONTAINING PROTEIN 39"/>
    <property type="match status" value="1"/>
</dbReference>
<evidence type="ECO:0000256" key="3">
    <source>
        <dbReference type="ARBA" id="ARBA00022771"/>
    </source>
</evidence>
<evidence type="ECO:0000256" key="2">
    <source>
        <dbReference type="ARBA" id="ARBA00022723"/>
    </source>
</evidence>
<evidence type="ECO:0000259" key="7">
    <source>
        <dbReference type="Pfam" id="PF08386"/>
    </source>
</evidence>
<dbReference type="InterPro" id="IPR013595">
    <property type="entry name" value="Pept_S33_TAP-like_C"/>
</dbReference>
<evidence type="ECO:0000256" key="4">
    <source>
        <dbReference type="ARBA" id="ARBA00022833"/>
    </source>
</evidence>
<dbReference type="GO" id="GO:0046983">
    <property type="term" value="F:protein dimerization activity"/>
    <property type="evidence" value="ECO:0007669"/>
    <property type="project" value="InterPro"/>
</dbReference>
<dbReference type="EnsemblFungi" id="FOXG_16220T0">
    <property type="protein sequence ID" value="FOXG_16220P0"/>
    <property type="gene ID" value="FOXG_16220"/>
</dbReference>
<sequence>MVHDVWRFEYREATLPGQEPSAVEPVPKQRKTSDNPFREYLKRNRYTAPEAGHDGLAPGEDEYLHWITHCESGDGSINDPLAYWHEKRFKYPNLSRMALDFLTIQPMSAECERLFSAAGRMVNPLRYQLEAQIIGMCQVLRSWLRAGIIHELDPFFISVDEEKVDLELAQINSLKDGQQSGSLRWWAFKTRWEPVGDKWIEWSGFQPWAQGSFADSVSGKFWPCAQWPFTAAETYDGGFDQINTKNPILLVNGKLDPVTPLSGAWDVSSRFNGSRLLVHEGAGRYFETDEFPKLGMVCKADRNSFEQAISDADAKVFREMPGEE</sequence>
<dbReference type="InterPro" id="IPR012337">
    <property type="entry name" value="RNaseH-like_sf"/>
</dbReference>
<keyword evidence="5" id="KW-0539">Nucleus</keyword>
<dbReference type="Pfam" id="PF05699">
    <property type="entry name" value="Dimer_Tnp_hAT"/>
    <property type="match status" value="1"/>
</dbReference>
<keyword evidence="3" id="KW-0863">Zinc-finger</keyword>
<evidence type="ECO:0000313" key="9">
    <source>
        <dbReference type="Proteomes" id="UP000002489"/>
    </source>
</evidence>
<protein>
    <recommendedName>
        <fullName evidence="10">HAT C-terminal dimerisation domain-containing protein</fullName>
    </recommendedName>
</protein>
<dbReference type="Gene3D" id="3.40.50.1820">
    <property type="entry name" value="alpha/beta hydrolase"/>
    <property type="match status" value="1"/>
</dbReference>
<accession>A0A0D2YIF5</accession>
<feature type="domain" description="Peptidase S33 tripeptidyl aminopeptidase-like C-terminal" evidence="7">
    <location>
        <begin position="218"/>
        <end position="284"/>
    </location>
</feature>
<dbReference type="InterPro" id="IPR029058">
    <property type="entry name" value="AB_hydrolase_fold"/>
</dbReference>
<dbReference type="Pfam" id="PF08386">
    <property type="entry name" value="Abhydrolase_4"/>
    <property type="match status" value="1"/>
</dbReference>
<evidence type="ECO:0008006" key="10">
    <source>
        <dbReference type="Google" id="ProtNLM"/>
    </source>
</evidence>
<evidence type="ECO:0000313" key="8">
    <source>
        <dbReference type="EnsemblFungi" id="FOXG_16220P0"/>
    </source>
</evidence>
<dbReference type="InterPro" id="IPR052035">
    <property type="entry name" value="ZnF_BED_domain_contain"/>
</dbReference>